<dbReference type="Pfam" id="PF00179">
    <property type="entry name" value="UQ_con"/>
    <property type="match status" value="1"/>
</dbReference>
<proteinExistence type="predicted"/>
<feature type="domain" description="UBC core" evidence="1">
    <location>
        <begin position="4"/>
        <end position="155"/>
    </location>
</feature>
<evidence type="ECO:0000313" key="2">
    <source>
        <dbReference type="EMBL" id="CAD9088029.1"/>
    </source>
</evidence>
<dbReference type="InterPro" id="IPR050113">
    <property type="entry name" value="Ub_conjugating_enzyme"/>
</dbReference>
<dbReference type="Gene3D" id="3.10.110.10">
    <property type="entry name" value="Ubiquitin Conjugating Enzyme"/>
    <property type="match status" value="1"/>
</dbReference>
<dbReference type="EMBL" id="HBGF01000314">
    <property type="protein sequence ID" value="CAD9088029.1"/>
    <property type="molecule type" value="Transcribed_RNA"/>
</dbReference>
<dbReference type="PANTHER" id="PTHR24067">
    <property type="entry name" value="UBIQUITIN-CONJUGATING ENZYME E2"/>
    <property type="match status" value="1"/>
</dbReference>
<reference evidence="2" key="1">
    <citation type="submission" date="2021-01" db="EMBL/GenBank/DDBJ databases">
        <authorList>
            <person name="Corre E."/>
            <person name="Pelletier E."/>
            <person name="Niang G."/>
            <person name="Scheremetjew M."/>
            <person name="Finn R."/>
            <person name="Kale V."/>
            <person name="Holt S."/>
            <person name="Cochrane G."/>
            <person name="Meng A."/>
            <person name="Brown T."/>
            <person name="Cohen L."/>
        </authorList>
    </citation>
    <scope>NUCLEOTIDE SEQUENCE</scope>
    <source>
        <strain evidence="2">CCAP 1951/1</strain>
    </source>
</reference>
<dbReference type="SUPFAM" id="SSF54495">
    <property type="entry name" value="UBC-like"/>
    <property type="match status" value="1"/>
</dbReference>
<gene>
    <name evidence="2" type="ORF">NDES1114_LOCUS229</name>
</gene>
<dbReference type="PROSITE" id="PS50127">
    <property type="entry name" value="UBC_2"/>
    <property type="match status" value="1"/>
</dbReference>
<evidence type="ECO:0000259" key="1">
    <source>
        <dbReference type="PROSITE" id="PS50127"/>
    </source>
</evidence>
<dbReference type="InterPro" id="IPR000608">
    <property type="entry name" value="UBC"/>
</dbReference>
<sequence>MAGLNVKRAAKEFSQLHASIGKPDAAHLVSVSLPDEDNVLQWAVVFHGPADTPYAGGFFRATVTIGPEYPHRDPTIRFVTPVWHPGVMDDGKLCEALFSDWAPTMGVKDALLRVHKMLAAPAEFAMINDTIAKQFSEDRKAFDKKAAEITKVHAKASK</sequence>
<dbReference type="InterPro" id="IPR016135">
    <property type="entry name" value="UBQ-conjugating_enzyme/RWD"/>
</dbReference>
<accession>A0A7S1KWI8</accession>
<dbReference type="AlphaFoldDB" id="A0A7S1KWI8"/>
<protein>
    <recommendedName>
        <fullName evidence="1">UBC core domain-containing protein</fullName>
    </recommendedName>
</protein>
<organism evidence="2">
    <name type="scientific">Neobodo designis</name>
    <name type="common">Flagellated protozoan</name>
    <name type="synonym">Bodo designis</name>
    <dbReference type="NCBI Taxonomy" id="312471"/>
    <lineage>
        <taxon>Eukaryota</taxon>
        <taxon>Discoba</taxon>
        <taxon>Euglenozoa</taxon>
        <taxon>Kinetoplastea</taxon>
        <taxon>Metakinetoplastina</taxon>
        <taxon>Neobodonida</taxon>
        <taxon>Neobodo</taxon>
    </lineage>
</organism>
<name>A0A7S1KWI8_NEODS</name>
<dbReference type="SMART" id="SM00212">
    <property type="entry name" value="UBCc"/>
    <property type="match status" value="1"/>
</dbReference>